<evidence type="ECO:0000256" key="8">
    <source>
        <dbReference type="ARBA" id="ARBA00022777"/>
    </source>
</evidence>
<dbReference type="RefSeq" id="XP_016252412.1">
    <property type="nucleotide sequence ID" value="XM_016390510.1"/>
</dbReference>
<dbReference type="Pfam" id="PF07993">
    <property type="entry name" value="NAD_binding_4"/>
    <property type="match status" value="1"/>
</dbReference>
<dbReference type="OrthoDB" id="429813at2759"/>
<dbReference type="NCBIfam" id="TIGR01313">
    <property type="entry name" value="therm_gnt_kin"/>
    <property type="match status" value="1"/>
</dbReference>
<keyword evidence="7" id="KW-0547">Nucleotide-binding</keyword>
<dbReference type="Pfam" id="PF13671">
    <property type="entry name" value="AAA_33"/>
    <property type="match status" value="1"/>
</dbReference>
<comment type="similarity">
    <text evidence="2">Belongs to the gluconokinase GntK/GntV family.</text>
</comment>
<keyword evidence="6" id="KW-0808">Transferase</keyword>
<dbReference type="GO" id="GO:0031177">
    <property type="term" value="F:phosphopantetheine binding"/>
    <property type="evidence" value="ECO:0007669"/>
    <property type="project" value="InterPro"/>
</dbReference>
<dbReference type="PROSITE" id="PS00012">
    <property type="entry name" value="PHOSPHOPANTETHEINE"/>
    <property type="match status" value="1"/>
</dbReference>
<evidence type="ECO:0000256" key="4">
    <source>
        <dbReference type="ARBA" id="ARBA00022450"/>
    </source>
</evidence>
<dbReference type="HOGENOM" id="CLU_002220_2_1_1"/>
<keyword evidence="4" id="KW-0596">Phosphopantetheine</keyword>
<evidence type="ECO:0000256" key="5">
    <source>
        <dbReference type="ARBA" id="ARBA00022553"/>
    </source>
</evidence>
<dbReference type="InterPro" id="IPR027417">
    <property type="entry name" value="P-loop_NTPase"/>
</dbReference>
<name>A0A0D1ZVJ8_9EURO</name>
<dbReference type="InterPro" id="IPR020845">
    <property type="entry name" value="AMP-binding_CS"/>
</dbReference>
<dbReference type="InterPro" id="IPR042099">
    <property type="entry name" value="ANL_N_sf"/>
</dbReference>
<dbReference type="PANTHER" id="PTHR43439:SF2">
    <property type="entry name" value="ENZYME, PUTATIVE (JCVI)-RELATED"/>
    <property type="match status" value="1"/>
</dbReference>
<dbReference type="InterPro" id="IPR006001">
    <property type="entry name" value="Therm_gnt_kin"/>
</dbReference>
<gene>
    <name evidence="13" type="ORF">PV07_03755</name>
</gene>
<dbReference type="InterPro" id="IPR036291">
    <property type="entry name" value="NAD(P)-bd_dom_sf"/>
</dbReference>
<dbReference type="CDD" id="cd02021">
    <property type="entry name" value="GntK"/>
    <property type="match status" value="1"/>
</dbReference>
<keyword evidence="14" id="KW-1185">Reference proteome</keyword>
<dbReference type="Pfam" id="PF00550">
    <property type="entry name" value="PP-binding"/>
    <property type="match status" value="1"/>
</dbReference>
<dbReference type="GO" id="GO:0005524">
    <property type="term" value="F:ATP binding"/>
    <property type="evidence" value="ECO:0007669"/>
    <property type="project" value="UniProtKB-KW"/>
</dbReference>
<evidence type="ECO:0000256" key="3">
    <source>
        <dbReference type="ARBA" id="ARBA00012054"/>
    </source>
</evidence>
<dbReference type="SUPFAM" id="SSF52540">
    <property type="entry name" value="P-loop containing nucleoside triphosphate hydrolases"/>
    <property type="match status" value="1"/>
</dbReference>
<dbReference type="Gene3D" id="3.40.50.720">
    <property type="entry name" value="NAD(P)-binding Rossmann-like Domain"/>
    <property type="match status" value="1"/>
</dbReference>
<dbReference type="InterPro" id="IPR000873">
    <property type="entry name" value="AMP-dep_synth/lig_dom"/>
</dbReference>
<dbReference type="SMART" id="SM00823">
    <property type="entry name" value="PKS_PP"/>
    <property type="match status" value="1"/>
</dbReference>
<dbReference type="Pfam" id="PF23562">
    <property type="entry name" value="AMP-binding_C_3"/>
    <property type="match status" value="1"/>
</dbReference>
<dbReference type="Proteomes" id="UP000054466">
    <property type="component" value="Unassembled WGS sequence"/>
</dbReference>
<dbReference type="EMBL" id="KN847041">
    <property type="protein sequence ID" value="KIW32196.1"/>
    <property type="molecule type" value="Genomic_DNA"/>
</dbReference>
<dbReference type="GeneID" id="27342949"/>
<dbReference type="SUPFAM" id="SSF51735">
    <property type="entry name" value="NAD(P)-binding Rossmann-fold domains"/>
    <property type="match status" value="1"/>
</dbReference>
<evidence type="ECO:0000256" key="6">
    <source>
        <dbReference type="ARBA" id="ARBA00022679"/>
    </source>
</evidence>
<feature type="domain" description="Carrier" evidence="12">
    <location>
        <begin position="565"/>
        <end position="644"/>
    </location>
</feature>
<protein>
    <recommendedName>
        <fullName evidence="3">gluconokinase</fullName>
        <ecNumber evidence="3">2.7.1.12</ecNumber>
    </recommendedName>
    <alternativeName>
        <fullName evidence="10">Gluconate kinase</fullName>
    </alternativeName>
</protein>
<dbReference type="SUPFAM" id="SSF56801">
    <property type="entry name" value="Acetyl-CoA synthetase-like"/>
    <property type="match status" value="1"/>
</dbReference>
<dbReference type="GO" id="GO:0005975">
    <property type="term" value="P:carbohydrate metabolic process"/>
    <property type="evidence" value="ECO:0007669"/>
    <property type="project" value="InterPro"/>
</dbReference>
<keyword evidence="8" id="KW-0418">Kinase</keyword>
<dbReference type="GO" id="GO:0046316">
    <property type="term" value="F:gluconokinase activity"/>
    <property type="evidence" value="ECO:0007669"/>
    <property type="project" value="UniProtKB-EC"/>
</dbReference>
<keyword evidence="9" id="KW-0067">ATP-binding</keyword>
<proteinExistence type="inferred from homology"/>
<dbReference type="PROSITE" id="PS00455">
    <property type="entry name" value="AMP_BINDING"/>
    <property type="match status" value="1"/>
</dbReference>
<dbReference type="Pfam" id="PF00501">
    <property type="entry name" value="AMP-binding"/>
    <property type="match status" value="1"/>
</dbReference>
<comment type="pathway">
    <text evidence="1">Carbohydrate acid metabolism; D-gluconate degradation.</text>
</comment>
<dbReference type="STRING" id="569365.A0A0D1ZVJ8"/>
<evidence type="ECO:0000256" key="2">
    <source>
        <dbReference type="ARBA" id="ARBA00008420"/>
    </source>
</evidence>
<accession>A0A0D1ZVJ8</accession>
<evidence type="ECO:0000256" key="7">
    <source>
        <dbReference type="ARBA" id="ARBA00022741"/>
    </source>
</evidence>
<reference evidence="13 14" key="1">
    <citation type="submission" date="2015-01" db="EMBL/GenBank/DDBJ databases">
        <title>The Genome Sequence of Cladophialophora immunda CBS83496.</title>
        <authorList>
            <consortium name="The Broad Institute Genomics Platform"/>
            <person name="Cuomo C."/>
            <person name="de Hoog S."/>
            <person name="Gorbushina A."/>
            <person name="Stielow B."/>
            <person name="Teixiera M."/>
            <person name="Abouelleil A."/>
            <person name="Chapman S.B."/>
            <person name="Priest M."/>
            <person name="Young S.K."/>
            <person name="Wortman J."/>
            <person name="Nusbaum C."/>
            <person name="Birren B."/>
        </authorList>
    </citation>
    <scope>NUCLEOTIDE SEQUENCE [LARGE SCALE GENOMIC DNA]</scope>
    <source>
        <strain evidence="13 14">CBS 83496</strain>
    </source>
</reference>
<evidence type="ECO:0000256" key="9">
    <source>
        <dbReference type="ARBA" id="ARBA00022840"/>
    </source>
</evidence>
<evidence type="ECO:0000256" key="1">
    <source>
        <dbReference type="ARBA" id="ARBA00004875"/>
    </source>
</evidence>
<dbReference type="InterPro" id="IPR020806">
    <property type="entry name" value="PKS_PP-bd"/>
</dbReference>
<dbReference type="EC" id="2.7.1.12" evidence="3"/>
<keyword evidence="5" id="KW-0597">Phosphoprotein</keyword>
<dbReference type="PROSITE" id="PS50075">
    <property type="entry name" value="CARRIER"/>
    <property type="match status" value="1"/>
</dbReference>
<dbReference type="InterPro" id="IPR006162">
    <property type="entry name" value="Ppantetheine_attach_site"/>
</dbReference>
<evidence type="ECO:0000256" key="10">
    <source>
        <dbReference type="ARBA" id="ARBA00029835"/>
    </source>
</evidence>
<dbReference type="VEuPathDB" id="FungiDB:PV07_03755"/>
<dbReference type="AlphaFoldDB" id="A0A0D1ZVJ8"/>
<dbReference type="Gene3D" id="3.40.50.12780">
    <property type="entry name" value="N-terminal domain of ligase-like"/>
    <property type="match status" value="1"/>
</dbReference>
<sequence length="1256" mass="138593">MTSIDVVAPAPLAKVGSVTSTSLQLPTPPLSPPLPTPRTITELLSWRAREFPDEPIFGYPSDDLAYLEYTYADLVSISAQVARQYAACLPCRPDSSHEARVIALLGPSNLDYFFTLLALSRLGFTVLFLSTRISQAAYLSLLDVTECRHILVDSSFRKTANALAAERDGLEVIDILSRERYTAQLDDAGLQQQQQQQFDLEQESSKVAWIIHSSGSTGLPKPIYQTHKAALKNYENSLRMRGFVTLPLFHAFGLSNVFRGITAVKKIYMYNASLPLTSQHLLKILTDHQFEIFLAVPYALKLLSETQQGIDALAALKVVMFGGSACPDALGDLLTEGGVNLISHYGTTETGQLMTSFRPADDRAWNYVREHDRLKPYLRMDPKGGNLYELCVLDGWPSKVATNRDDGSYATKDLFEPHPSILGAWKYCGRLDDTIVLVNGEKAIPIAMEQALRQDRLVREAVMFGTGKSQLGMMVIASEQGAGMEDRDLIESIWPTVVAENKPLPAYAQLAKDMVRVLPAGTPYPCTDKGSLMRQAFYRGFHDDIEEVYQRAESRTGGTLVLSELELREFLRTHLLELCPQEDEPSGLTDDTDLFSLGVDSLQSTRLRATILKEIQLNGNPLPQNIVFEYPTISKLATAILNIRDRKSGETRDVVKEMELLVDKYSTFPQHVPVPSGTTQHCVVVTGATGSLGAHLVAQLVRRQDVSEVCCLVRASSETSARCRVVKSMQERAVYHTIPLELRRKITCYPSDFSKPNLGLGDRLYARISAKITCLVHCAWSVNFNKNLSSFEADCIAGARYLMLLCLSAQQPAPASFNFCSSVSTVANTPGDVVGEALPHSFKCAQGMGYAQSKLVTEHLVARAASQTGMDARVLRVGQIIADTAHGIWNDTEAIPLMLQAATTIGALPALDERPRWLPVDTVATTVMDISLSSTTQSVFNIVNPRTFHWTEELLPALHSAGLSFARVNQREWIRRLRASNPDPEQNPTIKLVEFFASKYDNNVTKRKSFNYVTATAEQISPELGNVPALSADLVKRFVTHFMKTSWAAKLPTAGARSQQQTRLIVLSGPCGVGKSTLAAELAESLSCPVIEGDAVHDAIAIAKMSQGIPLTSLDRQIWLSRIKIDVLERVRAHHLVRGDRPRSSWQNDGRDVILTCSALARSHRDALRNILSASKDEAEAEYVNTVFVVLQATEDEILRRVAGRKGHYMKVDMIASQLDAVERPGVDETDVFPVDTEQGMEMTIQEVLAGLDVLA</sequence>
<dbReference type="InterPro" id="IPR051414">
    <property type="entry name" value="Adenylate-forming_Reductase"/>
</dbReference>
<dbReference type="InterPro" id="IPR013120">
    <property type="entry name" value="FAR_NAD-bd"/>
</dbReference>
<dbReference type="Gene3D" id="3.40.50.300">
    <property type="entry name" value="P-loop containing nucleotide triphosphate hydrolases"/>
    <property type="match status" value="1"/>
</dbReference>
<comment type="catalytic activity">
    <reaction evidence="11">
        <text>D-gluconate + ATP = 6-phospho-D-gluconate + ADP + H(+)</text>
        <dbReference type="Rhea" id="RHEA:19433"/>
        <dbReference type="ChEBI" id="CHEBI:15378"/>
        <dbReference type="ChEBI" id="CHEBI:18391"/>
        <dbReference type="ChEBI" id="CHEBI:30616"/>
        <dbReference type="ChEBI" id="CHEBI:58759"/>
        <dbReference type="ChEBI" id="CHEBI:456216"/>
        <dbReference type="EC" id="2.7.1.12"/>
    </reaction>
</comment>
<evidence type="ECO:0000313" key="14">
    <source>
        <dbReference type="Proteomes" id="UP000054466"/>
    </source>
</evidence>
<dbReference type="UniPathway" id="UPA00792"/>
<dbReference type="SUPFAM" id="SSF47336">
    <property type="entry name" value="ACP-like"/>
    <property type="match status" value="1"/>
</dbReference>
<dbReference type="InterPro" id="IPR036736">
    <property type="entry name" value="ACP-like_sf"/>
</dbReference>
<organism evidence="13 14">
    <name type="scientific">Cladophialophora immunda</name>
    <dbReference type="NCBI Taxonomy" id="569365"/>
    <lineage>
        <taxon>Eukaryota</taxon>
        <taxon>Fungi</taxon>
        <taxon>Dikarya</taxon>
        <taxon>Ascomycota</taxon>
        <taxon>Pezizomycotina</taxon>
        <taxon>Eurotiomycetes</taxon>
        <taxon>Chaetothyriomycetidae</taxon>
        <taxon>Chaetothyriales</taxon>
        <taxon>Herpotrichiellaceae</taxon>
        <taxon>Cladophialophora</taxon>
    </lineage>
</organism>
<dbReference type="PANTHER" id="PTHR43439">
    <property type="entry name" value="PHENYLACETATE-COENZYME A LIGASE"/>
    <property type="match status" value="1"/>
</dbReference>
<dbReference type="Gene3D" id="1.10.1200.10">
    <property type="entry name" value="ACP-like"/>
    <property type="match status" value="1"/>
</dbReference>
<dbReference type="InterPro" id="IPR009081">
    <property type="entry name" value="PP-bd_ACP"/>
</dbReference>
<evidence type="ECO:0000256" key="11">
    <source>
        <dbReference type="ARBA" id="ARBA00048090"/>
    </source>
</evidence>
<evidence type="ECO:0000313" key="13">
    <source>
        <dbReference type="EMBL" id="KIW32196.1"/>
    </source>
</evidence>
<evidence type="ECO:0000259" key="12">
    <source>
        <dbReference type="PROSITE" id="PS50075"/>
    </source>
</evidence>